<organism evidence="7 8">
    <name type="scientific">Candidatus Terrybacteria bacterium RIFCSPHIGHO2_01_FULL_48_17</name>
    <dbReference type="NCBI Taxonomy" id="1802362"/>
    <lineage>
        <taxon>Bacteria</taxon>
        <taxon>Candidatus Terryibacteriota</taxon>
    </lineage>
</organism>
<keyword evidence="5 6" id="KW-0472">Membrane</keyword>
<comment type="subcellular location">
    <subcellularLocation>
        <location evidence="1">Membrane</location>
        <topology evidence="1">Multi-pass membrane protein</topology>
    </subcellularLocation>
</comment>
<dbReference type="InterPro" id="IPR001182">
    <property type="entry name" value="FtsW/RodA"/>
</dbReference>
<feature type="transmembrane region" description="Helical" evidence="6">
    <location>
        <begin position="74"/>
        <end position="96"/>
    </location>
</feature>
<evidence type="ECO:0008006" key="9">
    <source>
        <dbReference type="Google" id="ProtNLM"/>
    </source>
</evidence>
<keyword evidence="2 6" id="KW-0812">Transmembrane</keyword>
<dbReference type="PANTHER" id="PTHR30474">
    <property type="entry name" value="CELL CYCLE PROTEIN"/>
    <property type="match status" value="1"/>
</dbReference>
<dbReference type="GO" id="GO:0051301">
    <property type="term" value="P:cell division"/>
    <property type="evidence" value="ECO:0007669"/>
    <property type="project" value="InterPro"/>
</dbReference>
<keyword evidence="3" id="KW-0133">Cell shape</keyword>
<feature type="transmembrane region" description="Helical" evidence="6">
    <location>
        <begin position="273"/>
        <end position="293"/>
    </location>
</feature>
<evidence type="ECO:0000256" key="3">
    <source>
        <dbReference type="ARBA" id="ARBA00022960"/>
    </source>
</evidence>
<feature type="transmembrane region" description="Helical" evidence="6">
    <location>
        <begin position="305"/>
        <end position="327"/>
    </location>
</feature>
<dbReference type="GO" id="GO:0005886">
    <property type="term" value="C:plasma membrane"/>
    <property type="evidence" value="ECO:0007669"/>
    <property type="project" value="TreeGrafter"/>
</dbReference>
<dbReference type="GO" id="GO:0008360">
    <property type="term" value="P:regulation of cell shape"/>
    <property type="evidence" value="ECO:0007669"/>
    <property type="project" value="UniProtKB-KW"/>
</dbReference>
<accession>A0A1G2PHB4</accession>
<gene>
    <name evidence="7" type="ORF">A2806_03675</name>
</gene>
<evidence type="ECO:0000256" key="2">
    <source>
        <dbReference type="ARBA" id="ARBA00022692"/>
    </source>
</evidence>
<dbReference type="Proteomes" id="UP000177629">
    <property type="component" value="Unassembled WGS sequence"/>
</dbReference>
<reference evidence="7 8" key="1">
    <citation type="journal article" date="2016" name="Nat. Commun.">
        <title>Thousands of microbial genomes shed light on interconnected biogeochemical processes in an aquifer system.</title>
        <authorList>
            <person name="Anantharaman K."/>
            <person name="Brown C.T."/>
            <person name="Hug L.A."/>
            <person name="Sharon I."/>
            <person name="Castelle C.J."/>
            <person name="Probst A.J."/>
            <person name="Thomas B.C."/>
            <person name="Singh A."/>
            <person name="Wilkins M.J."/>
            <person name="Karaoz U."/>
            <person name="Brodie E.L."/>
            <person name="Williams K.H."/>
            <person name="Hubbard S.S."/>
            <person name="Banfield J.F."/>
        </authorList>
    </citation>
    <scope>NUCLEOTIDE SEQUENCE [LARGE SCALE GENOMIC DNA]</scope>
</reference>
<proteinExistence type="predicted"/>
<evidence type="ECO:0000256" key="1">
    <source>
        <dbReference type="ARBA" id="ARBA00004141"/>
    </source>
</evidence>
<evidence type="ECO:0000256" key="4">
    <source>
        <dbReference type="ARBA" id="ARBA00022989"/>
    </source>
</evidence>
<feature type="transmembrane region" description="Helical" evidence="6">
    <location>
        <begin position="39"/>
        <end position="62"/>
    </location>
</feature>
<feature type="transmembrane region" description="Helical" evidence="6">
    <location>
        <begin position="339"/>
        <end position="357"/>
    </location>
</feature>
<evidence type="ECO:0000313" key="8">
    <source>
        <dbReference type="Proteomes" id="UP000177629"/>
    </source>
</evidence>
<name>A0A1G2PHB4_9BACT</name>
<evidence type="ECO:0000256" key="6">
    <source>
        <dbReference type="SAM" id="Phobius"/>
    </source>
</evidence>
<feature type="transmembrane region" description="Helical" evidence="6">
    <location>
        <begin position="108"/>
        <end position="129"/>
    </location>
</feature>
<dbReference type="GO" id="GO:0015648">
    <property type="term" value="F:lipid-linked peptidoglycan transporter activity"/>
    <property type="evidence" value="ECO:0007669"/>
    <property type="project" value="TreeGrafter"/>
</dbReference>
<sequence>MRALIFLRKLDWIMVASATGLTIFGLVNLSTLAATESGYLLLFWKQLGFVAAGFGLMALIAFLDYRVLRLRSEVVLAVWAMTLLLMIAALISGARIRGVASWLVVGPVSFGPVEFAKLALIIILAKYFASRAEELAAPRHLFWSGLYALVPAIIALMQPDFGAVILFGAVWFGIVLVLGLPLKRFLVLISIGAVALIFIWSFALLPYQQERVAAFFHPEQDPLGASWQAQQALVAVGNGGWFGRGFTETLQARLGMLPESATDFVFAALTEQFGFIGGLFLIFLIGMLLWRILRVVLQSTNNFSRACAVGIFVLLFSEAAINIAMNIGLFPVTGIPLPFVSYGGSHLLATFLMLGLVESIRLHQPQMLRPQTHELSLWE</sequence>
<protein>
    <recommendedName>
        <fullName evidence="9">Rod shape-determining protein RodA</fullName>
    </recommendedName>
</protein>
<dbReference type="Pfam" id="PF01098">
    <property type="entry name" value="FTSW_RODA_SPOVE"/>
    <property type="match status" value="1"/>
</dbReference>
<dbReference type="EMBL" id="MHSS01000015">
    <property type="protein sequence ID" value="OHA47687.1"/>
    <property type="molecule type" value="Genomic_DNA"/>
</dbReference>
<feature type="transmembrane region" description="Helical" evidence="6">
    <location>
        <begin position="185"/>
        <end position="207"/>
    </location>
</feature>
<evidence type="ECO:0000256" key="5">
    <source>
        <dbReference type="ARBA" id="ARBA00023136"/>
    </source>
</evidence>
<feature type="transmembrane region" description="Helical" evidence="6">
    <location>
        <begin position="12"/>
        <end position="33"/>
    </location>
</feature>
<dbReference type="STRING" id="1802362.A2806_03675"/>
<dbReference type="PANTHER" id="PTHR30474:SF1">
    <property type="entry name" value="PEPTIDOGLYCAN GLYCOSYLTRANSFERASE MRDB"/>
    <property type="match status" value="1"/>
</dbReference>
<feature type="transmembrane region" description="Helical" evidence="6">
    <location>
        <begin position="163"/>
        <end position="180"/>
    </location>
</feature>
<dbReference type="AlphaFoldDB" id="A0A1G2PHB4"/>
<dbReference type="GO" id="GO:0032153">
    <property type="term" value="C:cell division site"/>
    <property type="evidence" value="ECO:0007669"/>
    <property type="project" value="TreeGrafter"/>
</dbReference>
<feature type="transmembrane region" description="Helical" evidence="6">
    <location>
        <begin position="141"/>
        <end position="157"/>
    </location>
</feature>
<evidence type="ECO:0000313" key="7">
    <source>
        <dbReference type="EMBL" id="OHA47687.1"/>
    </source>
</evidence>
<keyword evidence="4 6" id="KW-1133">Transmembrane helix</keyword>
<comment type="caution">
    <text evidence="7">The sequence shown here is derived from an EMBL/GenBank/DDBJ whole genome shotgun (WGS) entry which is preliminary data.</text>
</comment>